<keyword evidence="3" id="KW-1185">Reference proteome</keyword>
<organism evidence="2 3">
    <name type="scientific">Streptosporangium album</name>
    <dbReference type="NCBI Taxonomy" id="47479"/>
    <lineage>
        <taxon>Bacteria</taxon>
        <taxon>Bacillati</taxon>
        <taxon>Actinomycetota</taxon>
        <taxon>Actinomycetes</taxon>
        <taxon>Streptosporangiales</taxon>
        <taxon>Streptosporangiaceae</taxon>
        <taxon>Streptosporangium</taxon>
    </lineage>
</organism>
<feature type="region of interest" description="Disordered" evidence="1">
    <location>
        <begin position="14"/>
        <end position="33"/>
    </location>
</feature>
<dbReference type="AlphaFoldDB" id="A0A7W7S1A0"/>
<evidence type="ECO:0000256" key="1">
    <source>
        <dbReference type="SAM" id="MobiDB-lite"/>
    </source>
</evidence>
<gene>
    <name evidence="2" type="ORF">FHR32_005458</name>
</gene>
<comment type="caution">
    <text evidence="2">The sequence shown here is derived from an EMBL/GenBank/DDBJ whole genome shotgun (WGS) entry which is preliminary data.</text>
</comment>
<dbReference type="EMBL" id="JACHJU010000002">
    <property type="protein sequence ID" value="MBB4941081.1"/>
    <property type="molecule type" value="Genomic_DNA"/>
</dbReference>
<sequence length="125" mass="12864">MTAWSRVALKSPARIPVRPGAGPGQRPQALGPAGRLVVEPGGAGVDRDDLEVLLGRDGHRLAEVAVVERGLVRAERESRVDAGAPDARDGLAGQVGEGLADARLLQALGRLGGELLEGQDVGPEP</sequence>
<evidence type="ECO:0000313" key="3">
    <source>
        <dbReference type="Proteomes" id="UP000534286"/>
    </source>
</evidence>
<name>A0A7W7S1A0_9ACTN</name>
<dbReference type="Proteomes" id="UP000534286">
    <property type="component" value="Unassembled WGS sequence"/>
</dbReference>
<evidence type="ECO:0000313" key="2">
    <source>
        <dbReference type="EMBL" id="MBB4941081.1"/>
    </source>
</evidence>
<proteinExistence type="predicted"/>
<protein>
    <submittedName>
        <fullName evidence="2">Uncharacterized protein</fullName>
    </submittedName>
</protein>
<accession>A0A7W7S1A0</accession>
<reference evidence="2 3" key="1">
    <citation type="submission" date="2020-08" db="EMBL/GenBank/DDBJ databases">
        <title>Sequencing the genomes of 1000 actinobacteria strains.</title>
        <authorList>
            <person name="Klenk H.-P."/>
        </authorList>
    </citation>
    <scope>NUCLEOTIDE SEQUENCE [LARGE SCALE GENOMIC DNA]</scope>
    <source>
        <strain evidence="2 3">DSM 43023</strain>
    </source>
</reference>